<dbReference type="PANTHER" id="PTHR46795:SF3">
    <property type="entry name" value="ABC TRANSPORTER PERMEASE"/>
    <property type="match status" value="1"/>
</dbReference>
<evidence type="ECO:0000313" key="8">
    <source>
        <dbReference type="EMBL" id="MEO1772137.1"/>
    </source>
</evidence>
<keyword evidence="4 6" id="KW-1133">Transmembrane helix</keyword>
<keyword evidence="2 6" id="KW-1003">Cell membrane</keyword>
<evidence type="ECO:0000256" key="5">
    <source>
        <dbReference type="ARBA" id="ARBA00023136"/>
    </source>
</evidence>
<evidence type="ECO:0000259" key="7">
    <source>
        <dbReference type="Pfam" id="PF02687"/>
    </source>
</evidence>
<dbReference type="RefSeq" id="WP_207701952.1">
    <property type="nucleotide sequence ID" value="NZ_JAFREL020000004.1"/>
</dbReference>
<evidence type="ECO:0000313" key="9">
    <source>
        <dbReference type="Proteomes" id="UP000664357"/>
    </source>
</evidence>
<feature type="transmembrane region" description="Helical" evidence="6">
    <location>
        <begin position="150"/>
        <end position="168"/>
    </location>
</feature>
<feature type="domain" description="ABC3 transporter permease C-terminal" evidence="7">
    <location>
        <begin position="59"/>
        <end position="179"/>
    </location>
</feature>
<keyword evidence="6" id="KW-0813">Transport</keyword>
<protein>
    <recommendedName>
        <fullName evidence="7">ABC3 transporter permease C-terminal domain-containing protein</fullName>
    </recommendedName>
</protein>
<keyword evidence="5 6" id="KW-0472">Membrane</keyword>
<organism evidence="8 9">
    <name type="scientific">Candidatus Enterococcus ferrettii</name>
    <dbReference type="NCBI Taxonomy" id="2815324"/>
    <lineage>
        <taxon>Bacteria</taxon>
        <taxon>Bacillati</taxon>
        <taxon>Bacillota</taxon>
        <taxon>Bacilli</taxon>
        <taxon>Lactobacillales</taxon>
        <taxon>Enterococcaceae</taxon>
        <taxon>Enterococcus</taxon>
    </lineage>
</organism>
<feature type="transmembrane region" description="Helical" evidence="6">
    <location>
        <begin position="50"/>
        <end position="76"/>
    </location>
</feature>
<feature type="transmembrane region" description="Helical" evidence="6">
    <location>
        <begin position="109"/>
        <end position="138"/>
    </location>
</feature>
<dbReference type="InterPro" id="IPR027022">
    <property type="entry name" value="ABC_permease_BceB-typ"/>
</dbReference>
<comment type="caution">
    <text evidence="8">The sequence shown here is derived from an EMBL/GenBank/DDBJ whole genome shotgun (WGS) entry which is preliminary data.</text>
</comment>
<feature type="domain" description="ABC3 transporter permease C-terminal" evidence="7">
    <location>
        <begin position="561"/>
        <end position="667"/>
    </location>
</feature>
<evidence type="ECO:0000256" key="2">
    <source>
        <dbReference type="ARBA" id="ARBA00022475"/>
    </source>
</evidence>
<dbReference type="InterPro" id="IPR003838">
    <property type="entry name" value="ABC3_permease_C"/>
</dbReference>
<accession>A0ABV0EWH4</accession>
<evidence type="ECO:0000256" key="1">
    <source>
        <dbReference type="ARBA" id="ARBA00004651"/>
    </source>
</evidence>
<dbReference type="PIRSF" id="PIRSF018968">
    <property type="entry name" value="ABC_permease_BceB"/>
    <property type="match status" value="1"/>
</dbReference>
<dbReference type="EMBL" id="JAFREL020000004">
    <property type="protein sequence ID" value="MEO1772137.1"/>
    <property type="molecule type" value="Genomic_DNA"/>
</dbReference>
<dbReference type="PANTHER" id="PTHR46795">
    <property type="entry name" value="ABC TRANSPORTER PERMEASE-RELATED-RELATED"/>
    <property type="match status" value="1"/>
</dbReference>
<dbReference type="Pfam" id="PF02687">
    <property type="entry name" value="FtsX"/>
    <property type="match status" value="2"/>
</dbReference>
<evidence type="ECO:0000256" key="6">
    <source>
        <dbReference type="PIRNR" id="PIRNR018968"/>
    </source>
</evidence>
<keyword evidence="3 6" id="KW-0812">Transmembrane</keyword>
<comment type="similarity">
    <text evidence="6">Belongs to the ABC-4 integral membrane protein family.</text>
</comment>
<evidence type="ECO:0000256" key="4">
    <source>
        <dbReference type="ARBA" id="ARBA00022989"/>
    </source>
</evidence>
<reference evidence="8 9" key="1">
    <citation type="submission" date="2024-02" db="EMBL/GenBank/DDBJ databases">
        <title>The Genome Sequence of Enterococcus sp. DIV0159.</title>
        <authorList>
            <person name="Earl A."/>
            <person name="Manson A."/>
            <person name="Gilmore M."/>
            <person name="Sanders J."/>
            <person name="Shea T."/>
            <person name="Howe W."/>
            <person name="Livny J."/>
            <person name="Cuomo C."/>
            <person name="Neafsey D."/>
            <person name="Birren B."/>
        </authorList>
    </citation>
    <scope>NUCLEOTIDE SEQUENCE [LARGE SCALE GENOMIC DNA]</scope>
    <source>
        <strain evidence="8 9">665A</strain>
    </source>
</reference>
<evidence type="ECO:0000256" key="3">
    <source>
        <dbReference type="ARBA" id="ARBA00022692"/>
    </source>
</evidence>
<feature type="transmembrane region" description="Helical" evidence="6">
    <location>
        <begin position="650"/>
        <end position="670"/>
    </location>
</feature>
<feature type="transmembrane region" description="Helical" evidence="6">
    <location>
        <begin position="283"/>
        <end position="306"/>
    </location>
</feature>
<feature type="transmembrane region" description="Helical" evidence="6">
    <location>
        <begin position="610"/>
        <end position="630"/>
    </location>
</feature>
<proteinExistence type="inferred from homology"/>
<dbReference type="InterPro" id="IPR052536">
    <property type="entry name" value="ABC-4_Integral_Memb_Prot"/>
</dbReference>
<sequence>MFNTLIWRNTKRSAKDYMIYVGTMTIISSLMFAFHGMIFSKDMRALYADMTVFGVMIGTASFFIIGIVMWLVRYIVNFMLEKRSKEFGTYLLLGMTKKEIIKLFRRENYLLGFLSIILGIIPGYLFQLLFVNIFYSILDAEYKISPDFNPWYLLLTFGIQALAYLLAMKNVRRKIKKMSIRQLLHADQQNEKIVHEKNTRKGILVFLSLIYICVFNVLILTSNMPLKSSVFYSLGLVLAIYLLYFGLSAFFIRFIQKKSPLIYKQNTLFVLRQLSSKIKTMRVTMGTLTILFTGALLTWMVVMMFADYQQNQVVLEQPFDISIANSDPNYAFTNERATIEKNASIKELYQYQIYRDGTTTMNDYLYQHVDGTQKGEKIDGRWTDGTYFGEDTFMRLSDYNHLRKQAGYSQVRLKSGNYILHGKRRLEKQWQLVKEAVTVTANHKKLSLQDTNMEPFAQNGMNGADYILVVPDQVADQMTPYYGVMIANLTDEAPANLQKDLEALDKNFIETDQYGDLYAMGYGNGSDQILTMSGTTIVRDNIKKEASFVIVSICFMLAYLGIVFLCAALTILAVQQLSDSTKHKKRYDILRQLGLNKKETEKVVLKQLSIYYLCPLLISIILSIFIGMFAGERFVYYTGVQGTPVRFYGLALLVFLIIYLAYFLVTYIGFTRNIEKHR</sequence>
<comment type="subcellular location">
    <subcellularLocation>
        <location evidence="1 6">Cell membrane</location>
        <topology evidence="1 6">Multi-pass membrane protein</topology>
    </subcellularLocation>
</comment>
<feature type="transmembrane region" description="Helical" evidence="6">
    <location>
        <begin position="230"/>
        <end position="255"/>
    </location>
</feature>
<dbReference type="Proteomes" id="UP000664357">
    <property type="component" value="Unassembled WGS sequence"/>
</dbReference>
<keyword evidence="9" id="KW-1185">Reference proteome</keyword>
<name>A0ABV0EWH4_9ENTE</name>
<feature type="transmembrane region" description="Helical" evidence="6">
    <location>
        <begin position="548"/>
        <end position="574"/>
    </location>
</feature>
<gene>
    <name evidence="8" type="ORF">JZO67_004119</name>
</gene>
<feature type="transmembrane region" description="Helical" evidence="6">
    <location>
        <begin position="17"/>
        <end position="38"/>
    </location>
</feature>
<feature type="transmembrane region" description="Helical" evidence="6">
    <location>
        <begin position="202"/>
        <end position="224"/>
    </location>
</feature>